<dbReference type="InterPro" id="IPR005064">
    <property type="entry name" value="BUG"/>
</dbReference>
<protein>
    <submittedName>
        <fullName evidence="3">Tripartite tricarboxylate transporter substrate binding protein</fullName>
    </submittedName>
</protein>
<feature type="chain" id="PRO_5025459954" evidence="2">
    <location>
        <begin position="30"/>
        <end position="328"/>
    </location>
</feature>
<evidence type="ECO:0000256" key="2">
    <source>
        <dbReference type="SAM" id="SignalP"/>
    </source>
</evidence>
<evidence type="ECO:0000256" key="1">
    <source>
        <dbReference type="ARBA" id="ARBA00006987"/>
    </source>
</evidence>
<dbReference type="AlphaFoldDB" id="A0A6B2QY75"/>
<dbReference type="InterPro" id="IPR042100">
    <property type="entry name" value="Bug_dom1"/>
</dbReference>
<dbReference type="Pfam" id="PF03401">
    <property type="entry name" value="TctC"/>
    <property type="match status" value="1"/>
</dbReference>
<sequence length="328" mass="34586">MIIRSMLSGVVAMCSAVLLFAAAPTAAQTYPNKPIKLIVPFTAGGGTDVLARQLAENLTKAEGWNIVVENRPGGNGIIALSTIARAAPDGYEIILALRENIVIAPLINPKGLTFDPLKSFTTIAFVANAPMMVVAAKDSKYTNFKQVLDTASKDPTALRFGTSGLGSMSHLLLALLGTQANAGMIHVPYKGSNPALTDLVGGHVEIVSGSIASAKPFVDSQRVIPLAVSSKARVPSYPNVPTIAELGYPNFEVAAWFGLFGPAGLPAPVVDKINAAVNKLLVNPAFVSTLQNQGMVTEPRSPAAFDKYFRSDYEELAKLIPKLDMAAK</sequence>
<dbReference type="RefSeq" id="WP_163651356.1">
    <property type="nucleotide sequence ID" value="NZ_JAAGRN010000001.1"/>
</dbReference>
<name>A0A6B2QY75_9BURK</name>
<dbReference type="PANTHER" id="PTHR42928:SF5">
    <property type="entry name" value="BLR1237 PROTEIN"/>
    <property type="match status" value="1"/>
</dbReference>
<feature type="signal peptide" evidence="2">
    <location>
        <begin position="1"/>
        <end position="29"/>
    </location>
</feature>
<dbReference type="Gene3D" id="3.40.190.10">
    <property type="entry name" value="Periplasmic binding protein-like II"/>
    <property type="match status" value="1"/>
</dbReference>
<keyword evidence="2" id="KW-0732">Signal</keyword>
<dbReference type="CDD" id="cd07012">
    <property type="entry name" value="PBP2_Bug_TTT"/>
    <property type="match status" value="1"/>
</dbReference>
<comment type="similarity">
    <text evidence="1">Belongs to the UPF0065 (bug) family.</text>
</comment>
<dbReference type="EMBL" id="JAAGRN010000001">
    <property type="protein sequence ID" value="NDY82079.1"/>
    <property type="molecule type" value="Genomic_DNA"/>
</dbReference>
<dbReference type="Gene3D" id="3.40.190.150">
    <property type="entry name" value="Bordetella uptake gene, domain 1"/>
    <property type="match status" value="1"/>
</dbReference>
<reference evidence="3" key="1">
    <citation type="submission" date="2020-02" db="EMBL/GenBank/DDBJ databases">
        <authorList>
            <person name="Chen W.-M."/>
        </authorList>
    </citation>
    <scope>NUCLEOTIDE SEQUENCE</scope>
    <source>
        <strain evidence="3">NBD-18</strain>
    </source>
</reference>
<evidence type="ECO:0000313" key="3">
    <source>
        <dbReference type="EMBL" id="NDY82079.1"/>
    </source>
</evidence>
<dbReference type="PIRSF" id="PIRSF017082">
    <property type="entry name" value="YflP"/>
    <property type="match status" value="1"/>
</dbReference>
<dbReference type="SUPFAM" id="SSF53850">
    <property type="entry name" value="Periplasmic binding protein-like II"/>
    <property type="match status" value="1"/>
</dbReference>
<gene>
    <name evidence="3" type="ORF">G3I67_02435</name>
</gene>
<dbReference type="PANTHER" id="PTHR42928">
    <property type="entry name" value="TRICARBOXYLATE-BINDING PROTEIN"/>
    <property type="match status" value="1"/>
</dbReference>
<accession>A0A6B2QY75</accession>
<proteinExistence type="inferred from homology"/>
<comment type="caution">
    <text evidence="3">The sequence shown here is derived from an EMBL/GenBank/DDBJ whole genome shotgun (WGS) entry which is preliminary data.</text>
</comment>
<organism evidence="3">
    <name type="scientific">Sheuella amnicola</name>
    <dbReference type="NCBI Taxonomy" id="2707330"/>
    <lineage>
        <taxon>Bacteria</taxon>
        <taxon>Pseudomonadati</taxon>
        <taxon>Pseudomonadota</taxon>
        <taxon>Betaproteobacteria</taxon>
        <taxon>Burkholderiales</taxon>
        <taxon>Alcaligenaceae</taxon>
        <taxon>Sheuella</taxon>
    </lineage>
</organism>